<dbReference type="GO" id="GO:0009898">
    <property type="term" value="C:cytoplasmic side of plasma membrane"/>
    <property type="evidence" value="ECO:0007669"/>
    <property type="project" value="TreeGrafter"/>
</dbReference>
<gene>
    <name evidence="3" type="primary">107370268</name>
</gene>
<evidence type="ECO:0008006" key="5">
    <source>
        <dbReference type="Google" id="ProtNLM"/>
    </source>
</evidence>
<dbReference type="PANTHER" id="PTHR17357:SF0">
    <property type="entry name" value="GANGLIOSIDE GM2 ACTIVATOR"/>
    <property type="match status" value="1"/>
</dbReference>
<dbReference type="InterPro" id="IPR036846">
    <property type="entry name" value="GM2-AP_sf"/>
</dbReference>
<dbReference type="Gene3D" id="2.70.220.10">
    <property type="entry name" value="Ganglioside GM2 activator"/>
    <property type="match status" value="1"/>
</dbReference>
<evidence type="ECO:0000256" key="2">
    <source>
        <dbReference type="SAM" id="SignalP"/>
    </source>
</evidence>
<keyword evidence="4" id="KW-1185">Reference proteome</keyword>
<organism evidence="3 4">
    <name type="scientific">Tetranychus urticae</name>
    <name type="common">Two-spotted spider mite</name>
    <dbReference type="NCBI Taxonomy" id="32264"/>
    <lineage>
        <taxon>Eukaryota</taxon>
        <taxon>Metazoa</taxon>
        <taxon>Ecdysozoa</taxon>
        <taxon>Arthropoda</taxon>
        <taxon>Chelicerata</taxon>
        <taxon>Arachnida</taxon>
        <taxon>Acari</taxon>
        <taxon>Acariformes</taxon>
        <taxon>Trombidiformes</taxon>
        <taxon>Prostigmata</taxon>
        <taxon>Eleutherengona</taxon>
        <taxon>Raphignathae</taxon>
        <taxon>Tetranychoidea</taxon>
        <taxon>Tetranychidae</taxon>
        <taxon>Tetranychus</taxon>
    </lineage>
</organism>
<reference evidence="3" key="2">
    <citation type="submission" date="2015-06" db="UniProtKB">
        <authorList>
            <consortium name="EnsemblMetazoa"/>
        </authorList>
    </citation>
    <scope>IDENTIFICATION</scope>
</reference>
<dbReference type="OrthoDB" id="6407652at2759"/>
<feature type="chain" id="PRO_5004582199" description="MD-2-related lipid-recognition domain-containing protein" evidence="2">
    <location>
        <begin position="20"/>
        <end position="185"/>
    </location>
</feature>
<keyword evidence="1 2" id="KW-0732">Signal</keyword>
<protein>
    <recommendedName>
        <fullName evidence="5">MD-2-related lipid-recognition domain-containing protein</fullName>
    </recommendedName>
</protein>
<evidence type="ECO:0000313" key="3">
    <source>
        <dbReference type="EnsemblMetazoa" id="tetur40g00150.1"/>
    </source>
</evidence>
<dbReference type="GO" id="GO:0006689">
    <property type="term" value="P:ganglioside catabolic process"/>
    <property type="evidence" value="ECO:0007669"/>
    <property type="project" value="InterPro"/>
</dbReference>
<dbReference type="PANTHER" id="PTHR17357">
    <property type="entry name" value="GM2 GANGLIOSIDE ACTIVATOR PROTEIN"/>
    <property type="match status" value="1"/>
</dbReference>
<dbReference type="Proteomes" id="UP000015104">
    <property type="component" value="Unassembled WGS sequence"/>
</dbReference>
<dbReference type="GO" id="GO:0005319">
    <property type="term" value="F:lipid transporter activity"/>
    <property type="evidence" value="ECO:0007669"/>
    <property type="project" value="TreeGrafter"/>
</dbReference>
<accession>T1L4R2</accession>
<feature type="signal peptide" evidence="2">
    <location>
        <begin position="1"/>
        <end position="19"/>
    </location>
</feature>
<evidence type="ECO:0000256" key="1">
    <source>
        <dbReference type="ARBA" id="ARBA00022729"/>
    </source>
</evidence>
<dbReference type="SUPFAM" id="SSF63707">
    <property type="entry name" value="Ganglioside M2 (gm2) activator"/>
    <property type="match status" value="1"/>
</dbReference>
<evidence type="ECO:0000313" key="4">
    <source>
        <dbReference type="Proteomes" id="UP000015104"/>
    </source>
</evidence>
<dbReference type="EnsemblMetazoa" id="tetur40g00150.1">
    <property type="protein sequence ID" value="tetur40g00150.1"/>
    <property type="gene ID" value="tetur40g00150"/>
</dbReference>
<dbReference type="HOGENOM" id="CLU_1463141_0_0_1"/>
<dbReference type="GO" id="GO:0008047">
    <property type="term" value="F:enzyme activator activity"/>
    <property type="evidence" value="ECO:0007669"/>
    <property type="project" value="InterPro"/>
</dbReference>
<dbReference type="KEGG" id="tut:107370268"/>
<reference evidence="4" key="1">
    <citation type="submission" date="2011-08" db="EMBL/GenBank/DDBJ databases">
        <authorList>
            <person name="Rombauts S."/>
        </authorList>
    </citation>
    <scope>NUCLEOTIDE SEQUENCE</scope>
    <source>
        <strain evidence="4">London</strain>
    </source>
</reference>
<name>T1L4R2_TETUR</name>
<sequence>MFQLIVFCLLPLCISCAISWEDCGKADRSLVFRKLNFKRENLVIDGRSPIEFGIDFSLLDPMVKEVTMSSELRRHFNIFGYKNSVLLPCINDVGSCSNNFCHMVASNAIFARAVATQLKVPFDCLMKSGRYAGHVTYPVPLDGFKPLLSAFSWAASGNYELIVRWYLEGAEIGCLALSADLQIDL</sequence>
<dbReference type="AlphaFoldDB" id="T1L4R2"/>
<proteinExistence type="predicted"/>
<dbReference type="EMBL" id="CAEY01001160">
    <property type="status" value="NOT_ANNOTATED_CDS"/>
    <property type="molecule type" value="Genomic_DNA"/>
</dbReference>
<dbReference type="InterPro" id="IPR028996">
    <property type="entry name" value="GM2-AP"/>
</dbReference>